<dbReference type="InterPro" id="IPR051011">
    <property type="entry name" value="Metal_resp_trans_reg"/>
</dbReference>
<protein>
    <submittedName>
        <fullName evidence="6">Helix-turn-helix transcriptional regulator</fullName>
    </submittedName>
</protein>
<sequence length="96" mass="10949">MHSKELLSGVAYFYKNLGDLTRLRILDLLLSGEYCVGDISSKLDVSQSAVSHQLRTLRNSNLVKARKSGQMVLYSIADRHIETILRYATEHIKERI</sequence>
<dbReference type="GO" id="GO:0003700">
    <property type="term" value="F:DNA-binding transcription factor activity"/>
    <property type="evidence" value="ECO:0007669"/>
    <property type="project" value="InterPro"/>
</dbReference>
<keyword evidence="2" id="KW-0238">DNA-binding</keyword>
<evidence type="ECO:0000259" key="5">
    <source>
        <dbReference type="PROSITE" id="PS50987"/>
    </source>
</evidence>
<evidence type="ECO:0000313" key="6">
    <source>
        <dbReference type="EMBL" id="HIQ90467.1"/>
    </source>
</evidence>
<dbReference type="InterPro" id="IPR011991">
    <property type="entry name" value="ArsR-like_HTH"/>
</dbReference>
<reference evidence="6" key="1">
    <citation type="submission" date="2020-10" db="EMBL/GenBank/DDBJ databases">
        <authorList>
            <person name="Gilroy R."/>
        </authorList>
    </citation>
    <scope>NUCLEOTIDE SEQUENCE</scope>
    <source>
        <strain evidence="6">CHK147-3167</strain>
    </source>
</reference>
<dbReference type="InterPro" id="IPR036390">
    <property type="entry name" value="WH_DNA-bd_sf"/>
</dbReference>
<evidence type="ECO:0000256" key="3">
    <source>
        <dbReference type="ARBA" id="ARBA00023163"/>
    </source>
</evidence>
<dbReference type="PRINTS" id="PR00778">
    <property type="entry name" value="HTHARSR"/>
</dbReference>
<dbReference type="GO" id="GO:0003677">
    <property type="term" value="F:DNA binding"/>
    <property type="evidence" value="ECO:0007669"/>
    <property type="project" value="UniProtKB-KW"/>
</dbReference>
<dbReference type="SUPFAM" id="SSF46785">
    <property type="entry name" value="Winged helix' DNA-binding domain"/>
    <property type="match status" value="1"/>
</dbReference>
<dbReference type="NCBIfam" id="NF033788">
    <property type="entry name" value="HTH_metalloreg"/>
    <property type="match status" value="1"/>
</dbReference>
<dbReference type="EMBL" id="DVFV01000043">
    <property type="protein sequence ID" value="HIQ90467.1"/>
    <property type="molecule type" value="Genomic_DNA"/>
</dbReference>
<keyword evidence="1" id="KW-0805">Transcription regulation</keyword>
<proteinExistence type="predicted"/>
<dbReference type="PROSITE" id="PS50987">
    <property type="entry name" value="HTH_ARSR_2"/>
    <property type="match status" value="1"/>
</dbReference>
<dbReference type="PROSITE" id="PS00846">
    <property type="entry name" value="HTH_ARSR_1"/>
    <property type="match status" value="1"/>
</dbReference>
<gene>
    <name evidence="6" type="ORF">IAB27_02415</name>
</gene>
<dbReference type="Gene3D" id="1.10.10.10">
    <property type="entry name" value="Winged helix-like DNA-binding domain superfamily/Winged helix DNA-binding domain"/>
    <property type="match status" value="1"/>
</dbReference>
<dbReference type="PANTHER" id="PTHR43132:SF6">
    <property type="entry name" value="HTH-TYPE TRANSCRIPTIONAL REPRESSOR CZRA"/>
    <property type="match status" value="1"/>
</dbReference>
<dbReference type="InterPro" id="IPR036388">
    <property type="entry name" value="WH-like_DNA-bd_sf"/>
</dbReference>
<dbReference type="PANTHER" id="PTHR43132">
    <property type="entry name" value="ARSENICAL RESISTANCE OPERON REPRESSOR ARSR-RELATED"/>
    <property type="match status" value="1"/>
</dbReference>
<name>A0A9D1CY82_9FIRM</name>
<dbReference type="SMART" id="SM00418">
    <property type="entry name" value="HTH_ARSR"/>
    <property type="match status" value="1"/>
</dbReference>
<feature type="domain" description="HTH arsR-type" evidence="5">
    <location>
        <begin position="2"/>
        <end position="96"/>
    </location>
</feature>
<evidence type="ECO:0000313" key="7">
    <source>
        <dbReference type="Proteomes" id="UP000886786"/>
    </source>
</evidence>
<organism evidence="6 7">
    <name type="scientific">Candidatus Coprosoma intestinipullorum</name>
    <dbReference type="NCBI Taxonomy" id="2840752"/>
    <lineage>
        <taxon>Bacteria</taxon>
        <taxon>Bacillati</taxon>
        <taxon>Bacillota</taxon>
        <taxon>Bacillota incertae sedis</taxon>
        <taxon>Candidatus Coprosoma</taxon>
    </lineage>
</organism>
<reference evidence="6" key="2">
    <citation type="journal article" date="2021" name="PeerJ">
        <title>Extensive microbial diversity within the chicken gut microbiome revealed by metagenomics and culture.</title>
        <authorList>
            <person name="Gilroy R."/>
            <person name="Ravi A."/>
            <person name="Getino M."/>
            <person name="Pursley I."/>
            <person name="Horton D.L."/>
            <person name="Alikhan N.F."/>
            <person name="Baker D."/>
            <person name="Gharbi K."/>
            <person name="Hall N."/>
            <person name="Watson M."/>
            <person name="Adriaenssens E.M."/>
            <person name="Foster-Nyarko E."/>
            <person name="Jarju S."/>
            <person name="Secka A."/>
            <person name="Antonio M."/>
            <person name="Oren A."/>
            <person name="Chaudhuri R.R."/>
            <person name="La Ragione R."/>
            <person name="Hildebrand F."/>
            <person name="Pallen M.J."/>
        </authorList>
    </citation>
    <scope>NUCLEOTIDE SEQUENCE</scope>
    <source>
        <strain evidence="6">CHK147-3167</strain>
    </source>
</reference>
<accession>A0A9D1CY82</accession>
<dbReference type="InterPro" id="IPR001845">
    <property type="entry name" value="HTH_ArsR_DNA-bd_dom"/>
</dbReference>
<comment type="caution">
    <text evidence="6">The sequence shown here is derived from an EMBL/GenBank/DDBJ whole genome shotgun (WGS) entry which is preliminary data.</text>
</comment>
<dbReference type="Pfam" id="PF01022">
    <property type="entry name" value="HTH_5"/>
    <property type="match status" value="1"/>
</dbReference>
<evidence type="ECO:0000256" key="4">
    <source>
        <dbReference type="ARBA" id="ARBA00043263"/>
    </source>
</evidence>
<dbReference type="Proteomes" id="UP000886786">
    <property type="component" value="Unassembled WGS sequence"/>
</dbReference>
<keyword evidence="4" id="KW-0105">Cadmium resistance</keyword>
<evidence type="ECO:0000256" key="2">
    <source>
        <dbReference type="ARBA" id="ARBA00023125"/>
    </source>
</evidence>
<keyword evidence="3" id="KW-0804">Transcription</keyword>
<dbReference type="AlphaFoldDB" id="A0A9D1CY82"/>
<dbReference type="InterPro" id="IPR018334">
    <property type="entry name" value="ArsR_HTH"/>
</dbReference>
<dbReference type="GO" id="GO:0046686">
    <property type="term" value="P:response to cadmium ion"/>
    <property type="evidence" value="ECO:0007669"/>
    <property type="project" value="UniProtKB-KW"/>
</dbReference>
<evidence type="ECO:0000256" key="1">
    <source>
        <dbReference type="ARBA" id="ARBA00023015"/>
    </source>
</evidence>
<dbReference type="CDD" id="cd00090">
    <property type="entry name" value="HTH_ARSR"/>
    <property type="match status" value="1"/>
</dbReference>